<dbReference type="OrthoDB" id="47007at2759"/>
<dbReference type="GO" id="GO:0000978">
    <property type="term" value="F:RNA polymerase II cis-regulatory region sequence-specific DNA binding"/>
    <property type="evidence" value="ECO:0007669"/>
    <property type="project" value="TreeGrafter"/>
</dbReference>
<dbReference type="EMBL" id="SWKU01000024">
    <property type="protein sequence ID" value="KAF2997194.1"/>
    <property type="molecule type" value="Genomic_DNA"/>
</dbReference>
<dbReference type="GO" id="GO:0000981">
    <property type="term" value="F:DNA-binding transcription factor activity, RNA polymerase II-specific"/>
    <property type="evidence" value="ECO:0007669"/>
    <property type="project" value="TreeGrafter"/>
</dbReference>
<sequence length="547" mass="60668">MVESAPDGPATWLHTDRQPPAKPSYEEAVYLIRRYTLATNCVLDLFDENELLDDLPDWLGSCSEQDPIPSMIYHLVFAIGAQTSPADRDAIAAQYFDYGRYLTASYTMEDPSIATVQAYAMITHYLLGASRRNAAFMYLGTAVRAAYALGLHRSEISEIGTSFSPPEMRNRERVWKVMRVLDLFMSASLGRPPSTAETRDTEQEVDYSASNDLCFIFEKILTDVYAKRMVSTDTLHKISQHHRRWTARFHKGLDNDGIAKEQFLTGGVPNIGLIYVKEAYHWTIILLTRLFFVEFVSSQITQRSQGAEVGDSSSAHPRSSGSHQVLIHACVNSAISTVNLLKVLLGYGDIPKRLPFIVNSLFASGLVLGLAYFGDLYKTYALDSSLDAAINIISLFPQDAVAKRNMTILELLRDACSIYLKSQTDENLARHAHLVSGMFGKVDDKFDRASLPTTRRTCVNVSNTSDVARTQIVAPHTPGPSSSDNMIAAIQSCGNMATAMAVPLFSGFGDDFGIPMPPNLSPMTLRFDPYEESVPLFSTFDARELLE</sequence>
<dbReference type="AlphaFoldDB" id="A0A9P4T8T7"/>
<comment type="caution">
    <text evidence="6">The sequence shown here is derived from an EMBL/GenBank/DDBJ whole genome shotgun (WGS) entry which is preliminary data.</text>
</comment>
<dbReference type="CDD" id="cd12148">
    <property type="entry name" value="fungal_TF_MHR"/>
    <property type="match status" value="1"/>
</dbReference>
<accession>A0A9P4T8T7</accession>
<dbReference type="Pfam" id="PF04082">
    <property type="entry name" value="Fungal_trans"/>
    <property type="match status" value="1"/>
</dbReference>
<dbReference type="Proteomes" id="UP000801428">
    <property type="component" value="Unassembled WGS sequence"/>
</dbReference>
<evidence type="ECO:0000256" key="3">
    <source>
        <dbReference type="ARBA" id="ARBA00023242"/>
    </source>
</evidence>
<evidence type="ECO:0000256" key="2">
    <source>
        <dbReference type="ARBA" id="ARBA00023163"/>
    </source>
</evidence>
<dbReference type="InterPro" id="IPR051127">
    <property type="entry name" value="Fungal_SecMet_Regulators"/>
</dbReference>
<keyword evidence="7" id="KW-1185">Reference proteome</keyword>
<keyword evidence="3" id="KW-0539">Nucleus</keyword>
<dbReference type="GO" id="GO:0006351">
    <property type="term" value="P:DNA-templated transcription"/>
    <property type="evidence" value="ECO:0007669"/>
    <property type="project" value="InterPro"/>
</dbReference>
<keyword evidence="2" id="KW-0804">Transcription</keyword>
<dbReference type="SMART" id="SM00906">
    <property type="entry name" value="Fungal_trans"/>
    <property type="match status" value="1"/>
</dbReference>
<dbReference type="GO" id="GO:0008270">
    <property type="term" value="F:zinc ion binding"/>
    <property type="evidence" value="ECO:0007669"/>
    <property type="project" value="InterPro"/>
</dbReference>
<evidence type="ECO:0000313" key="7">
    <source>
        <dbReference type="Proteomes" id="UP000801428"/>
    </source>
</evidence>
<proteinExistence type="predicted"/>
<name>A0A9P4T8T7_CURKU</name>
<feature type="domain" description="Xylanolytic transcriptional activator regulatory" evidence="5">
    <location>
        <begin position="135"/>
        <end position="212"/>
    </location>
</feature>
<feature type="region of interest" description="Disordered" evidence="4">
    <location>
        <begin position="1"/>
        <end position="21"/>
    </location>
</feature>
<dbReference type="PANTHER" id="PTHR47424">
    <property type="entry name" value="REGULATORY PROTEIN GAL4"/>
    <property type="match status" value="1"/>
</dbReference>
<gene>
    <name evidence="6" type="ORF">E8E13_006388</name>
</gene>
<protein>
    <recommendedName>
        <fullName evidence="5">Xylanolytic transcriptional activator regulatory domain-containing protein</fullName>
    </recommendedName>
</protein>
<evidence type="ECO:0000256" key="4">
    <source>
        <dbReference type="SAM" id="MobiDB-lite"/>
    </source>
</evidence>
<evidence type="ECO:0000313" key="6">
    <source>
        <dbReference type="EMBL" id="KAF2997194.1"/>
    </source>
</evidence>
<keyword evidence="1" id="KW-0805">Transcription regulation</keyword>
<dbReference type="InterPro" id="IPR007219">
    <property type="entry name" value="XnlR_reg_dom"/>
</dbReference>
<evidence type="ECO:0000256" key="1">
    <source>
        <dbReference type="ARBA" id="ARBA00023015"/>
    </source>
</evidence>
<evidence type="ECO:0000259" key="5">
    <source>
        <dbReference type="SMART" id="SM00906"/>
    </source>
</evidence>
<organism evidence="6 7">
    <name type="scientific">Curvularia kusanoi</name>
    <name type="common">Cochliobolus kusanoi</name>
    <dbReference type="NCBI Taxonomy" id="90978"/>
    <lineage>
        <taxon>Eukaryota</taxon>
        <taxon>Fungi</taxon>
        <taxon>Dikarya</taxon>
        <taxon>Ascomycota</taxon>
        <taxon>Pezizomycotina</taxon>
        <taxon>Dothideomycetes</taxon>
        <taxon>Pleosporomycetidae</taxon>
        <taxon>Pleosporales</taxon>
        <taxon>Pleosporineae</taxon>
        <taxon>Pleosporaceae</taxon>
        <taxon>Curvularia</taxon>
    </lineage>
</organism>
<dbReference type="PANTHER" id="PTHR47424:SF9">
    <property type="entry name" value="TAH-2"/>
    <property type="match status" value="1"/>
</dbReference>
<dbReference type="GO" id="GO:0000435">
    <property type="term" value="P:positive regulation of transcription from RNA polymerase II promoter by galactose"/>
    <property type="evidence" value="ECO:0007669"/>
    <property type="project" value="TreeGrafter"/>
</dbReference>
<reference evidence="6" key="1">
    <citation type="submission" date="2019-04" db="EMBL/GenBank/DDBJ databases">
        <title>Sequencing of skin fungus with MAO and IRED activity.</title>
        <authorList>
            <person name="Marsaioli A.J."/>
            <person name="Bonatto J.M.C."/>
            <person name="Reis Junior O."/>
        </authorList>
    </citation>
    <scope>NUCLEOTIDE SEQUENCE</scope>
    <source>
        <strain evidence="6">30M1</strain>
    </source>
</reference>
<dbReference type="GO" id="GO:0005634">
    <property type="term" value="C:nucleus"/>
    <property type="evidence" value="ECO:0007669"/>
    <property type="project" value="TreeGrafter"/>
</dbReference>